<dbReference type="Proteomes" id="UP000249056">
    <property type="component" value="Unassembled WGS sequence"/>
</dbReference>
<dbReference type="AlphaFoldDB" id="A0A395ID95"/>
<sequence length="674" mass="74059">MLSVQGIERGTLGYQAALELGVADALQEPVEILPDSGPHSLLDRRREFLNGKDGIRPLEESAVYEHLTNISVSYHEDVMYKRPTVELYSELFTQILFPPSRVTDTDDPYSLQVQIEVLVKVLAEPNIWVDFSFPFEIDPGDDISTDSETAHESGDQKYWLLLQILLSCELLVRLDTVSQNIDNGLEPAKPADVKKLEKSMTSGVKWSLILARSWLENIRIEHSVSEIIPERKSPGWLATLTGTATSVVDNAPKESVQAYQFRGRHEDRQLAGLIHFAQKLKWPHLDKVTEKVLANNIIVTDSSRNTSASGTPMSVSTQKSSYFMNQRPVSRRSLSSSTQMMSALINSSGWLSNSYISGLMLPGEGLGHFLISTLLENDDAAFEKLGDEANLYGGFVFGERSFWSTACIVGRVLAAGQSSSECMGWISSDVKPRGVFGEAWVNVDVESASKEDATRETPRILHKTVIERDGSVIGGADPSSILPASKHISAMMRFLMDLDGDEKKEINVALTNDVQFVTAHPCVKSHSIEVLRSPTSPLFRSQGGDENDQLPNPHMGHPLHKAFTYTVVPLYHIFNSPASKSLSSLLLSPPISPIDGSSPIHSSKHTTTSNIPKVLVIDCSSSDLLPPSPPDDMDVDLASNQELGGNARVGINENLAAIAKFWQELSARKRAGML</sequence>
<gene>
    <name evidence="1" type="ORF">DID88_005209</name>
</gene>
<dbReference type="PANTHER" id="PTHR42345">
    <property type="entry name" value="TPR_REGION DOMAIN-CONTAINING PROTEIN"/>
    <property type="match status" value="1"/>
</dbReference>
<proteinExistence type="predicted"/>
<evidence type="ECO:0000313" key="1">
    <source>
        <dbReference type="EMBL" id="RAL58337.1"/>
    </source>
</evidence>
<dbReference type="OrthoDB" id="5420387at2759"/>
<keyword evidence="2" id="KW-1185">Reference proteome</keyword>
<comment type="caution">
    <text evidence="1">The sequence shown here is derived from an EMBL/GenBank/DDBJ whole genome shotgun (WGS) entry which is preliminary data.</text>
</comment>
<organism evidence="1 2">
    <name type="scientific">Monilinia fructigena</name>
    <dbReference type="NCBI Taxonomy" id="38457"/>
    <lineage>
        <taxon>Eukaryota</taxon>
        <taxon>Fungi</taxon>
        <taxon>Dikarya</taxon>
        <taxon>Ascomycota</taxon>
        <taxon>Pezizomycotina</taxon>
        <taxon>Leotiomycetes</taxon>
        <taxon>Helotiales</taxon>
        <taxon>Sclerotiniaceae</taxon>
        <taxon>Monilinia</taxon>
    </lineage>
</organism>
<dbReference type="PANTHER" id="PTHR42345:SF2">
    <property type="entry name" value="HELICASE-LIKE PROTEIN"/>
    <property type="match status" value="1"/>
</dbReference>
<dbReference type="EMBL" id="QKRW01000087">
    <property type="protein sequence ID" value="RAL58337.1"/>
    <property type="molecule type" value="Genomic_DNA"/>
</dbReference>
<protein>
    <submittedName>
        <fullName evidence="1">Uncharacterized protein</fullName>
    </submittedName>
</protein>
<accession>A0A395ID95</accession>
<reference evidence="1 2" key="1">
    <citation type="submission" date="2018-06" db="EMBL/GenBank/DDBJ databases">
        <title>Genome Sequence of the Brown Rot Fungal Pathogen Monilinia fructigena.</title>
        <authorList>
            <person name="Landi L."/>
            <person name="De Miccolis Angelini R.M."/>
            <person name="Pollastro S."/>
            <person name="Abate D."/>
            <person name="Faretra F."/>
            <person name="Romanazzi G."/>
        </authorList>
    </citation>
    <scope>NUCLEOTIDE SEQUENCE [LARGE SCALE GENOMIC DNA]</scope>
    <source>
        <strain evidence="1 2">Mfrg269</strain>
    </source>
</reference>
<name>A0A395ID95_9HELO</name>
<evidence type="ECO:0000313" key="2">
    <source>
        <dbReference type="Proteomes" id="UP000249056"/>
    </source>
</evidence>